<gene>
    <name evidence="1" type="ORF">DAPPUDRAFT_101160</name>
</gene>
<dbReference type="PhylomeDB" id="E9GCI7"/>
<dbReference type="OrthoDB" id="6361391at2759"/>
<accession>E9GCI7</accession>
<protein>
    <submittedName>
        <fullName evidence="1">Uncharacterized protein</fullName>
    </submittedName>
</protein>
<evidence type="ECO:0000313" key="2">
    <source>
        <dbReference type="Proteomes" id="UP000000305"/>
    </source>
</evidence>
<evidence type="ECO:0000313" key="1">
    <source>
        <dbReference type="EMBL" id="EFX82564.1"/>
    </source>
</evidence>
<organism evidence="1 2">
    <name type="scientific">Daphnia pulex</name>
    <name type="common">Water flea</name>
    <dbReference type="NCBI Taxonomy" id="6669"/>
    <lineage>
        <taxon>Eukaryota</taxon>
        <taxon>Metazoa</taxon>
        <taxon>Ecdysozoa</taxon>
        <taxon>Arthropoda</taxon>
        <taxon>Crustacea</taxon>
        <taxon>Branchiopoda</taxon>
        <taxon>Diplostraca</taxon>
        <taxon>Cladocera</taxon>
        <taxon>Anomopoda</taxon>
        <taxon>Daphniidae</taxon>
        <taxon>Daphnia</taxon>
    </lineage>
</organism>
<reference evidence="1 2" key="1">
    <citation type="journal article" date="2011" name="Science">
        <title>The ecoresponsive genome of Daphnia pulex.</title>
        <authorList>
            <person name="Colbourne J.K."/>
            <person name="Pfrender M.E."/>
            <person name="Gilbert D."/>
            <person name="Thomas W.K."/>
            <person name="Tucker A."/>
            <person name="Oakley T.H."/>
            <person name="Tokishita S."/>
            <person name="Aerts A."/>
            <person name="Arnold G.J."/>
            <person name="Basu M.K."/>
            <person name="Bauer D.J."/>
            <person name="Caceres C.E."/>
            <person name="Carmel L."/>
            <person name="Casola C."/>
            <person name="Choi J.H."/>
            <person name="Detter J.C."/>
            <person name="Dong Q."/>
            <person name="Dusheyko S."/>
            <person name="Eads B.D."/>
            <person name="Frohlich T."/>
            <person name="Geiler-Samerotte K.A."/>
            <person name="Gerlach D."/>
            <person name="Hatcher P."/>
            <person name="Jogdeo S."/>
            <person name="Krijgsveld J."/>
            <person name="Kriventseva E.V."/>
            <person name="Kultz D."/>
            <person name="Laforsch C."/>
            <person name="Lindquist E."/>
            <person name="Lopez J."/>
            <person name="Manak J.R."/>
            <person name="Muller J."/>
            <person name="Pangilinan J."/>
            <person name="Patwardhan R.P."/>
            <person name="Pitluck S."/>
            <person name="Pritham E.J."/>
            <person name="Rechtsteiner A."/>
            <person name="Rho M."/>
            <person name="Rogozin I.B."/>
            <person name="Sakarya O."/>
            <person name="Salamov A."/>
            <person name="Schaack S."/>
            <person name="Shapiro H."/>
            <person name="Shiga Y."/>
            <person name="Skalitzky C."/>
            <person name="Smith Z."/>
            <person name="Souvorov A."/>
            <person name="Sung W."/>
            <person name="Tang Z."/>
            <person name="Tsuchiya D."/>
            <person name="Tu H."/>
            <person name="Vos H."/>
            <person name="Wang M."/>
            <person name="Wolf Y.I."/>
            <person name="Yamagata H."/>
            <person name="Yamada T."/>
            <person name="Ye Y."/>
            <person name="Shaw J.R."/>
            <person name="Andrews J."/>
            <person name="Crease T.J."/>
            <person name="Tang H."/>
            <person name="Lucas S.M."/>
            <person name="Robertson H.M."/>
            <person name="Bork P."/>
            <person name="Koonin E.V."/>
            <person name="Zdobnov E.M."/>
            <person name="Grigoriev I.V."/>
            <person name="Lynch M."/>
            <person name="Boore J.L."/>
        </authorList>
    </citation>
    <scope>NUCLEOTIDE SEQUENCE [LARGE SCALE GENOMIC DNA]</scope>
</reference>
<proteinExistence type="predicted"/>
<sequence>MSIIVCRLFWTIDLKHRKRDEPTGSSSLVDKNLYPSSFVQNELFCEYSQMKLAFIFISALVAITHQQFQQQQPSGRSWWSPYSYPQQLPSIVADRREIYYNLQDDTIPSIRRSYRPVRPVPYFPQNVELDPSFVADDYYQDDFNAEEDYPDVHSRNKVSSAIRYRPFSNNQQQQRFFFNYYNSNINSILTKTVTFTLTSTVSLTTVQSCIAAANFLDAAAQTTPCRRKRDILENAQEDAQFIIAPSETQRVTPTALPSLDVIRKNRQLPVDDNISGSISQSGRENLRVKRFLKYSVTSVTVTTYSFLSATVTKPVAIGAAAAVLCLPSGWHQNLPELWTR</sequence>
<dbReference type="KEGG" id="dpx:DAPPUDRAFT_101160"/>
<dbReference type="InParanoid" id="E9GCI7"/>
<dbReference type="HOGENOM" id="CLU_940925_0_0_1"/>
<keyword evidence="2" id="KW-1185">Reference proteome</keyword>
<name>E9GCI7_DAPPU</name>
<dbReference type="EMBL" id="GL732539">
    <property type="protein sequence ID" value="EFX82564.1"/>
    <property type="molecule type" value="Genomic_DNA"/>
</dbReference>
<dbReference type="AlphaFoldDB" id="E9GCI7"/>
<dbReference type="Proteomes" id="UP000000305">
    <property type="component" value="Unassembled WGS sequence"/>
</dbReference>